<dbReference type="Proteomes" id="UP000041770">
    <property type="component" value="Unassembled WGS sequence"/>
</dbReference>
<evidence type="ECO:0000313" key="3">
    <source>
        <dbReference type="Proteomes" id="UP000041770"/>
    </source>
</evidence>
<dbReference type="AlphaFoldDB" id="A0A655R889"/>
<accession>A0A655R889</accession>
<protein>
    <submittedName>
        <fullName evidence="1">Uncharacterized protein</fullName>
    </submittedName>
</protein>
<sequence length="33" mass="3749">MITTPIVFTPSQVNRLNIFDVNRSIKIASRTTD</sequence>
<evidence type="ECO:0000313" key="1">
    <source>
        <dbReference type="EMBL" id="CSB10810.1"/>
    </source>
</evidence>
<dbReference type="EMBL" id="CWOW01000025">
    <property type="protein sequence ID" value="CSB10810.1"/>
    <property type="molecule type" value="Genomic_DNA"/>
</dbReference>
<organism evidence="1 4">
    <name type="scientific">Vibrio cholerae</name>
    <dbReference type="NCBI Taxonomy" id="666"/>
    <lineage>
        <taxon>Bacteria</taxon>
        <taxon>Pseudomonadati</taxon>
        <taxon>Pseudomonadota</taxon>
        <taxon>Gammaproteobacteria</taxon>
        <taxon>Vibrionales</taxon>
        <taxon>Vibrionaceae</taxon>
        <taxon>Vibrio</taxon>
    </lineage>
</organism>
<proteinExistence type="predicted"/>
<dbReference type="Proteomes" id="UP000044806">
    <property type="component" value="Unassembled WGS sequence"/>
</dbReference>
<gene>
    <name evidence="1" type="ORF">ERS013165_03406</name>
    <name evidence="2" type="ORF">ERS013200_03297</name>
</gene>
<reference evidence="3 4" key="1">
    <citation type="submission" date="2015-07" db="EMBL/GenBank/DDBJ databases">
        <authorList>
            <consortium name="Pathogen Informatics"/>
        </authorList>
    </citation>
    <scope>NUCLEOTIDE SEQUENCE [LARGE SCALE GENOMIC DNA]</scope>
    <source>
        <strain evidence="2 3">A316</strain>
        <strain evidence="1 4">A51</strain>
    </source>
</reference>
<evidence type="ECO:0000313" key="4">
    <source>
        <dbReference type="Proteomes" id="UP000044806"/>
    </source>
</evidence>
<dbReference type="EMBL" id="CWQY01000030">
    <property type="protein sequence ID" value="CSD13852.1"/>
    <property type="molecule type" value="Genomic_DNA"/>
</dbReference>
<evidence type="ECO:0000313" key="2">
    <source>
        <dbReference type="EMBL" id="CSD13852.1"/>
    </source>
</evidence>
<name>A0A655R889_VIBCL</name>